<reference evidence="11" key="1">
    <citation type="submission" date="2021-01" db="EMBL/GenBank/DDBJ databases">
        <authorList>
            <person name="Corre E."/>
            <person name="Pelletier E."/>
            <person name="Niang G."/>
            <person name="Scheremetjew M."/>
            <person name="Finn R."/>
            <person name="Kale V."/>
            <person name="Holt S."/>
            <person name="Cochrane G."/>
            <person name="Meng A."/>
            <person name="Brown T."/>
            <person name="Cohen L."/>
        </authorList>
    </citation>
    <scope>NUCLEOTIDE SEQUENCE</scope>
    <source>
        <strain evidence="11">PLY429</strain>
    </source>
</reference>
<name>A0A7S1WYH7_9CHLO</name>
<feature type="binding site" evidence="7">
    <location>
        <position position="158"/>
    </location>
    <ligand>
        <name>ATP</name>
        <dbReference type="ChEBI" id="CHEBI:30616"/>
    </ligand>
</feature>
<dbReference type="InterPro" id="IPR036890">
    <property type="entry name" value="HATPase_C_sf"/>
</dbReference>
<keyword evidence="5 7" id="KW-0067">ATP-binding</keyword>
<feature type="region of interest" description="Disordered" evidence="8">
    <location>
        <begin position="275"/>
        <end position="326"/>
    </location>
</feature>
<dbReference type="InterPro" id="IPR020575">
    <property type="entry name" value="Hsp90_N"/>
</dbReference>
<comment type="similarity">
    <text evidence="2">Belongs to the heat shock protein 90 family.</text>
</comment>
<dbReference type="InterPro" id="IPR020568">
    <property type="entry name" value="Ribosomal_Su5_D2-typ_SF"/>
</dbReference>
<organism evidence="11">
    <name type="scientific">Tetraselmis chuii</name>
    <dbReference type="NCBI Taxonomy" id="63592"/>
    <lineage>
        <taxon>Eukaryota</taxon>
        <taxon>Viridiplantae</taxon>
        <taxon>Chlorophyta</taxon>
        <taxon>core chlorophytes</taxon>
        <taxon>Chlorodendrophyceae</taxon>
        <taxon>Chlorodendrales</taxon>
        <taxon>Chlorodendraceae</taxon>
        <taxon>Tetraselmis</taxon>
    </lineage>
</organism>
<dbReference type="InterPro" id="IPR037196">
    <property type="entry name" value="HSP90_C"/>
</dbReference>
<gene>
    <name evidence="11" type="ORF">TCHU04912_LOCUS892</name>
</gene>
<feature type="signal peptide" evidence="9">
    <location>
        <begin position="1"/>
        <end position="30"/>
    </location>
</feature>
<evidence type="ECO:0000313" key="11">
    <source>
        <dbReference type="EMBL" id="CAD9198659.1"/>
    </source>
</evidence>
<evidence type="ECO:0000259" key="10">
    <source>
        <dbReference type="SMART" id="SM00387"/>
    </source>
</evidence>
<dbReference type="EMBL" id="HBGG01001574">
    <property type="protein sequence ID" value="CAD9198659.1"/>
    <property type="molecule type" value="Transcribed_RNA"/>
</dbReference>
<feature type="binding site" evidence="7">
    <location>
        <position position="152"/>
    </location>
    <ligand>
        <name>ATP</name>
        <dbReference type="ChEBI" id="CHEBI:30616"/>
    </ligand>
</feature>
<dbReference type="SUPFAM" id="SSF110942">
    <property type="entry name" value="HSP90 C-terminal domain"/>
    <property type="match status" value="1"/>
</dbReference>
<dbReference type="FunFam" id="3.40.50.11260:FF:000001">
    <property type="entry name" value="Heat shock protein 90 alpha"/>
    <property type="match status" value="1"/>
</dbReference>
<dbReference type="Gene3D" id="3.30.565.10">
    <property type="entry name" value="Histidine kinase-like ATPase, C-terminal domain"/>
    <property type="match status" value="1"/>
</dbReference>
<evidence type="ECO:0000256" key="3">
    <source>
        <dbReference type="ARBA" id="ARBA00022490"/>
    </source>
</evidence>
<feature type="binding site" evidence="7">
    <location>
        <position position="144"/>
    </location>
    <ligand>
        <name>ATP</name>
        <dbReference type="ChEBI" id="CHEBI:30616"/>
    </ligand>
</feature>
<evidence type="ECO:0000256" key="4">
    <source>
        <dbReference type="ARBA" id="ARBA00022741"/>
    </source>
</evidence>
<dbReference type="SUPFAM" id="SSF55874">
    <property type="entry name" value="ATPase domain of HSP90 chaperone/DNA topoisomerase II/histidine kinase"/>
    <property type="match status" value="1"/>
</dbReference>
<dbReference type="GO" id="GO:0005524">
    <property type="term" value="F:ATP binding"/>
    <property type="evidence" value="ECO:0007669"/>
    <property type="project" value="UniProtKB-KW"/>
</dbReference>
<feature type="compositionally biased region" description="Acidic residues" evidence="8">
    <location>
        <begin position="774"/>
        <end position="790"/>
    </location>
</feature>
<feature type="region of interest" description="Disordered" evidence="8">
    <location>
        <begin position="28"/>
        <end position="58"/>
    </location>
</feature>
<dbReference type="GO" id="GO:0140662">
    <property type="term" value="F:ATP-dependent protein folding chaperone"/>
    <property type="evidence" value="ECO:0007669"/>
    <property type="project" value="InterPro"/>
</dbReference>
<keyword evidence="9" id="KW-0732">Signal</keyword>
<dbReference type="GO" id="GO:0051082">
    <property type="term" value="F:unfolded protein binding"/>
    <property type="evidence" value="ECO:0007669"/>
    <property type="project" value="InterPro"/>
</dbReference>
<feature type="domain" description="Histidine kinase/HSP90-like ATPase" evidence="10">
    <location>
        <begin position="84"/>
        <end position="241"/>
    </location>
</feature>
<dbReference type="CDD" id="cd16927">
    <property type="entry name" value="HATPase_Hsp90-like"/>
    <property type="match status" value="1"/>
</dbReference>
<dbReference type="Pfam" id="PF13589">
    <property type="entry name" value="HATPase_c_3"/>
    <property type="match status" value="1"/>
</dbReference>
<feature type="binding site" evidence="7">
    <location>
        <begin position="179"/>
        <end position="184"/>
    </location>
    <ligand>
        <name>ATP</name>
        <dbReference type="ChEBI" id="CHEBI:30616"/>
    </ligand>
</feature>
<dbReference type="Pfam" id="PF00183">
    <property type="entry name" value="HSP90"/>
    <property type="match status" value="1"/>
</dbReference>
<proteinExistence type="inferred from homology"/>
<dbReference type="FunFam" id="1.20.120.790:FF:000001">
    <property type="entry name" value="Heat shock protein 90 alpha"/>
    <property type="match status" value="1"/>
</dbReference>
<dbReference type="InterPro" id="IPR001404">
    <property type="entry name" value="Hsp90_fam"/>
</dbReference>
<feature type="binding site" evidence="7">
    <location>
        <position position="95"/>
    </location>
    <ligand>
        <name>ATP</name>
        <dbReference type="ChEBI" id="CHEBI:30616"/>
    </ligand>
</feature>
<feature type="region of interest" description="Disordered" evidence="8">
    <location>
        <begin position="480"/>
        <end position="503"/>
    </location>
</feature>
<keyword evidence="6" id="KW-0143">Chaperone</keyword>
<accession>A0A7S1WYH7</accession>
<dbReference type="Gene3D" id="1.20.120.790">
    <property type="entry name" value="Heat shock protein 90, C-terminal domain"/>
    <property type="match status" value="1"/>
</dbReference>
<comment type="subcellular location">
    <subcellularLocation>
        <location evidence="1">Cytoplasm</location>
    </subcellularLocation>
</comment>
<dbReference type="SUPFAM" id="SSF54211">
    <property type="entry name" value="Ribosomal protein S5 domain 2-like"/>
    <property type="match status" value="1"/>
</dbReference>
<dbReference type="AlphaFoldDB" id="A0A7S1WYH7"/>
<sequence>MAFLKDRRVVVAFAVFALLALSAVPRPGNADEGDAGAASADEGVGSAGVESHKEKAPREGAQKFEFQAEVNRLMDIIINSLYSNKDIFLRELISNASDALDKLRFLSVTDPDQLGEGENAKLEIKISLDKERKVLMLRDRGVGMTRQDLINNLGTIAKSGTSSFLEQMQKGGDMNLIGQFGVGFYSVYLVADYIEVISKHNDDVQYIWESKADGNFAISEDHESEPLGRGTQINIYLKDEAQEYANEDKLRSLVEKYSEFINFPIYMYASKEVQEEVEIDEEEGEGDDEGEGDEDESEEGDEGEGDDEEGDVEDEEEEEDDGVQTKTVTKTVWEWELLNDNSAIWLRNPSEVEDEEYEKFYKSIAKDDYGKPLSWTHFKAEGDVEFRSVLFIPETAPHGLYDNYWSSAASLKLYVRRVFISDEFEDLVPRYLNFLKGLVDSDTLPLNVSREMLQQHSSLKTIKKKLVRKALDMLRKLAAAEEKAEEEDEGDEEGEGEGEDDGAAGKYKKFWGQFGKSIKLGIIEDTANRQRLAKLLRVQTSRSGDEFISLDKYVEGMKEGQKNIYYIAGQSLEEVQRSPFLEKLLKKGYEVIYFTDALDEYVMQQLTEYDDLKFQNASKENLKMSDKDSKERKREKALKEEYKPLTKWWKDILGSDVDAVKVSNRLTSTPCVVVTGQYGWSANMERIVMSQALGDAEKQAYMKGRRSLEINPNHPMISTLKVRMEEDPDAMNTKDMASLMYETALLESGFQVQEPQAFADMVHKVLKAQMGLDPDAEAVEDEEQEEEEEEKLQLIEAAPEA</sequence>
<keyword evidence="4 7" id="KW-0547">Nucleotide-binding</keyword>
<keyword evidence="3" id="KW-0963">Cytoplasm</keyword>
<dbReference type="PRINTS" id="PR00775">
    <property type="entry name" value="HEATSHOCK90"/>
</dbReference>
<feature type="compositionally biased region" description="Low complexity" evidence="8">
    <location>
        <begin position="35"/>
        <end position="49"/>
    </location>
</feature>
<dbReference type="InterPro" id="IPR019805">
    <property type="entry name" value="Heat_shock_protein_90_CS"/>
</dbReference>
<feature type="chain" id="PRO_5031371488" description="Histidine kinase/HSP90-like ATPase domain-containing protein" evidence="9">
    <location>
        <begin position="31"/>
        <end position="801"/>
    </location>
</feature>
<evidence type="ECO:0000256" key="9">
    <source>
        <dbReference type="SAM" id="SignalP"/>
    </source>
</evidence>
<dbReference type="PANTHER" id="PTHR11528">
    <property type="entry name" value="HEAT SHOCK PROTEIN 90 FAMILY MEMBER"/>
    <property type="match status" value="1"/>
</dbReference>
<dbReference type="NCBIfam" id="NF003555">
    <property type="entry name" value="PRK05218.1"/>
    <property type="match status" value="1"/>
</dbReference>
<feature type="binding site" evidence="7">
    <location>
        <position position="450"/>
    </location>
    <ligand>
        <name>ATP</name>
        <dbReference type="ChEBI" id="CHEBI:30616"/>
    </ligand>
</feature>
<dbReference type="GO" id="GO:0005737">
    <property type="term" value="C:cytoplasm"/>
    <property type="evidence" value="ECO:0007669"/>
    <property type="project" value="UniProtKB-SubCell"/>
</dbReference>
<evidence type="ECO:0000256" key="5">
    <source>
        <dbReference type="ARBA" id="ARBA00022840"/>
    </source>
</evidence>
<dbReference type="InterPro" id="IPR003594">
    <property type="entry name" value="HATPase_dom"/>
</dbReference>
<feature type="region of interest" description="Disordered" evidence="8">
    <location>
        <begin position="773"/>
        <end position="801"/>
    </location>
</feature>
<dbReference type="FunFam" id="3.30.565.10:FF:000005">
    <property type="entry name" value="Heat shock protein 90"/>
    <property type="match status" value="1"/>
</dbReference>
<feature type="binding site" evidence="7">
    <location>
        <position position="139"/>
    </location>
    <ligand>
        <name>ATP</name>
        <dbReference type="ChEBI" id="CHEBI:30616"/>
    </ligand>
</feature>
<dbReference type="Gene3D" id="3.40.50.11260">
    <property type="match status" value="1"/>
</dbReference>
<dbReference type="PIRSF" id="PIRSF002583">
    <property type="entry name" value="Hsp90"/>
    <property type="match status" value="1"/>
</dbReference>
<evidence type="ECO:0000256" key="2">
    <source>
        <dbReference type="ARBA" id="ARBA00008239"/>
    </source>
</evidence>
<dbReference type="SMART" id="SM00387">
    <property type="entry name" value="HATPase_c"/>
    <property type="match status" value="1"/>
</dbReference>
<feature type="binding site" evidence="7">
    <location>
        <position position="91"/>
    </location>
    <ligand>
        <name>ATP</name>
        <dbReference type="ChEBI" id="CHEBI:30616"/>
    </ligand>
</feature>
<feature type="binding site" evidence="7">
    <location>
        <position position="231"/>
    </location>
    <ligand>
        <name>ATP</name>
        <dbReference type="ChEBI" id="CHEBI:30616"/>
    </ligand>
</feature>
<feature type="binding site" evidence="7">
    <location>
        <begin position="159"/>
        <end position="160"/>
    </location>
    <ligand>
        <name>ATP</name>
        <dbReference type="ChEBI" id="CHEBI:30616"/>
    </ligand>
</feature>
<dbReference type="HAMAP" id="MF_00505">
    <property type="entry name" value="HSP90"/>
    <property type="match status" value="1"/>
</dbReference>
<evidence type="ECO:0000256" key="6">
    <source>
        <dbReference type="ARBA" id="ARBA00023186"/>
    </source>
</evidence>
<evidence type="ECO:0000256" key="8">
    <source>
        <dbReference type="SAM" id="MobiDB-lite"/>
    </source>
</evidence>
<protein>
    <recommendedName>
        <fullName evidence="10">Histidine kinase/HSP90-like ATPase domain-containing protein</fullName>
    </recommendedName>
</protein>
<feature type="compositionally biased region" description="Acidic residues" evidence="8">
    <location>
        <begin position="275"/>
        <end position="322"/>
    </location>
</feature>
<feature type="compositionally biased region" description="Acidic residues" evidence="8">
    <location>
        <begin position="483"/>
        <end position="502"/>
    </location>
</feature>
<evidence type="ECO:0000256" key="7">
    <source>
        <dbReference type="PIRSR" id="PIRSR002583-1"/>
    </source>
</evidence>
<evidence type="ECO:0000256" key="1">
    <source>
        <dbReference type="ARBA" id="ARBA00004496"/>
    </source>
</evidence>
<dbReference type="Gene3D" id="3.30.230.80">
    <property type="match status" value="1"/>
</dbReference>
<dbReference type="GO" id="GO:0016887">
    <property type="term" value="F:ATP hydrolysis activity"/>
    <property type="evidence" value="ECO:0007669"/>
    <property type="project" value="InterPro"/>
</dbReference>
<dbReference type="PROSITE" id="PS00298">
    <property type="entry name" value="HSP90"/>
    <property type="match status" value="1"/>
</dbReference>